<dbReference type="Proteomes" id="UP001620408">
    <property type="component" value="Unassembled WGS sequence"/>
</dbReference>
<reference evidence="2 3" key="1">
    <citation type="submission" date="2020-10" db="EMBL/GenBank/DDBJ databases">
        <title>Phylogeny of dyella-like bacteria.</title>
        <authorList>
            <person name="Fu J."/>
        </authorList>
    </citation>
    <scope>NUCLEOTIDE SEQUENCE [LARGE SCALE GENOMIC DNA]</scope>
    <source>
        <strain evidence="2 3">BB4</strain>
    </source>
</reference>
<comment type="caution">
    <text evidence="2">The sequence shown here is derived from an EMBL/GenBank/DDBJ whole genome shotgun (WGS) entry which is preliminary data.</text>
</comment>
<feature type="region of interest" description="Disordered" evidence="1">
    <location>
        <begin position="1"/>
        <end position="31"/>
    </location>
</feature>
<name>A0ABW8K8Y4_9GAMM</name>
<gene>
    <name evidence="2" type="ORF">ISS97_17425</name>
</gene>
<evidence type="ECO:0000256" key="1">
    <source>
        <dbReference type="SAM" id="MobiDB-lite"/>
    </source>
</evidence>
<feature type="region of interest" description="Disordered" evidence="1">
    <location>
        <begin position="339"/>
        <end position="358"/>
    </location>
</feature>
<proteinExistence type="predicted"/>
<keyword evidence="3" id="KW-1185">Reference proteome</keyword>
<accession>A0ABW8K8Y4</accession>
<dbReference type="InterPro" id="IPR028208">
    <property type="entry name" value="Effector_pro_NleD-like"/>
</dbReference>
<dbReference type="RefSeq" id="WP_379983317.1">
    <property type="nucleotide sequence ID" value="NZ_JADIKD010000012.1"/>
</dbReference>
<organism evidence="2 3">
    <name type="scientific">Dyella koreensis</name>
    <dbReference type="NCBI Taxonomy" id="311235"/>
    <lineage>
        <taxon>Bacteria</taxon>
        <taxon>Pseudomonadati</taxon>
        <taxon>Pseudomonadota</taxon>
        <taxon>Gammaproteobacteria</taxon>
        <taxon>Lysobacterales</taxon>
        <taxon>Rhodanobacteraceae</taxon>
        <taxon>Dyella</taxon>
    </lineage>
</organism>
<evidence type="ECO:0008006" key="4">
    <source>
        <dbReference type="Google" id="ProtNLM"/>
    </source>
</evidence>
<evidence type="ECO:0000313" key="3">
    <source>
        <dbReference type="Proteomes" id="UP001620408"/>
    </source>
</evidence>
<dbReference type="Pfam" id="PF14891">
    <property type="entry name" value="Peptidase_M91"/>
    <property type="match status" value="1"/>
</dbReference>
<evidence type="ECO:0000313" key="2">
    <source>
        <dbReference type="EMBL" id="MFK2919055.1"/>
    </source>
</evidence>
<sequence length="358" mass="39104">MPKDSLRTRVANKFAEANRTGATPKVSGREQRLVDDVTAKLAKANQSGKSAEIPKRWAPVVARVARTPQAGFTPELLRAQKQKLKPVEEVRVHGELDNVHVKRTAGQDAGSFVDLAADARRSMHTLMSKPGGNQMMKELDARVTQNRAHAGDQAKVYIRALKPGDASNMNAPHATPGVEEGYRFDGKEGKGWGSEVRINANEATANRFIGLGHEMVHAHRLAHGKAVGVPQLNQANHPLFNDPISQGADVERGKNAGFGKHLMEVVQTTNHLQEEFETVGLSKTPRGAFNPSENILRAEHGLPARTDYSKTKPGHMDETVAKVDELFDKRSGITKAWHGISGGKPPTPVSDMIKRYKD</sequence>
<protein>
    <recommendedName>
        <fullName evidence="4">Effector protein</fullName>
    </recommendedName>
</protein>
<dbReference type="EMBL" id="JADIKD010000012">
    <property type="protein sequence ID" value="MFK2919055.1"/>
    <property type="molecule type" value="Genomic_DNA"/>
</dbReference>